<dbReference type="GO" id="GO:0005576">
    <property type="term" value="C:extracellular region"/>
    <property type="evidence" value="ECO:0007669"/>
    <property type="project" value="InterPro"/>
</dbReference>
<dbReference type="PROSITE" id="PS00562">
    <property type="entry name" value="CBM1_1"/>
    <property type="match status" value="1"/>
</dbReference>
<accession>A0A218ZDW0</accession>
<proteinExistence type="predicted"/>
<dbReference type="SUPFAM" id="SSF57180">
    <property type="entry name" value="Cellulose-binding domain"/>
    <property type="match status" value="1"/>
</dbReference>
<protein>
    <submittedName>
        <fullName evidence="5">Zinc finger protein</fullName>
    </submittedName>
</protein>
<evidence type="ECO:0000256" key="1">
    <source>
        <dbReference type="ARBA" id="ARBA00022729"/>
    </source>
</evidence>
<dbReference type="Proteomes" id="UP000242519">
    <property type="component" value="Unassembled WGS sequence"/>
</dbReference>
<dbReference type="AlphaFoldDB" id="A0A218ZDW0"/>
<gene>
    <name evidence="5" type="ORF">B2J93_1474</name>
</gene>
<dbReference type="OrthoDB" id="3875302at2759"/>
<name>A0A218ZDW0_9HELO</name>
<evidence type="ECO:0000256" key="2">
    <source>
        <dbReference type="SAM" id="MobiDB-lite"/>
    </source>
</evidence>
<dbReference type="InParanoid" id="A0A218ZDW0"/>
<dbReference type="GO" id="GO:0030248">
    <property type="term" value="F:cellulose binding"/>
    <property type="evidence" value="ECO:0007669"/>
    <property type="project" value="InterPro"/>
</dbReference>
<dbReference type="SMART" id="SM00236">
    <property type="entry name" value="fCBD"/>
    <property type="match status" value="1"/>
</dbReference>
<feature type="domain" description="CBM1" evidence="4">
    <location>
        <begin position="431"/>
        <end position="467"/>
    </location>
</feature>
<feature type="signal peptide" evidence="3">
    <location>
        <begin position="1"/>
        <end position="18"/>
    </location>
</feature>
<dbReference type="EMBL" id="MZNU01000073">
    <property type="protein sequence ID" value="OWP05465.1"/>
    <property type="molecule type" value="Genomic_DNA"/>
</dbReference>
<dbReference type="PROSITE" id="PS51164">
    <property type="entry name" value="CBM1_2"/>
    <property type="match status" value="1"/>
</dbReference>
<keyword evidence="1 3" id="KW-0732">Signal</keyword>
<dbReference type="GO" id="GO:0005975">
    <property type="term" value="P:carbohydrate metabolic process"/>
    <property type="evidence" value="ECO:0007669"/>
    <property type="project" value="InterPro"/>
</dbReference>
<evidence type="ECO:0000259" key="4">
    <source>
        <dbReference type="PROSITE" id="PS51164"/>
    </source>
</evidence>
<feature type="chain" id="PRO_5012781464" evidence="3">
    <location>
        <begin position="19"/>
        <end position="467"/>
    </location>
</feature>
<dbReference type="InterPro" id="IPR000254">
    <property type="entry name" value="CBD"/>
</dbReference>
<evidence type="ECO:0000313" key="5">
    <source>
        <dbReference type="EMBL" id="OWP05465.1"/>
    </source>
</evidence>
<comment type="caution">
    <text evidence="5">The sequence shown here is derived from an EMBL/GenBank/DDBJ whole genome shotgun (WGS) entry which is preliminary data.</text>
</comment>
<dbReference type="InterPro" id="IPR035971">
    <property type="entry name" value="CBD_sf"/>
</dbReference>
<sequence length="467" mass="47748">MRCSTLLQVSFLPATILAQMPVPHAPWSPYPTGPRLGGGATNGTNSSISIIPTISATAAGIPLELPTAYPTGLPPKHSANSTGRHGASRNRTKSACRVKTTHLPFSKYAAGFPNATHARGPTGTGEYYYMGTAASTGFAKPTGAVYSKYPTNVNTSTYSPHSPYTKSAGPLFQNSTAYGTGASTGFVTGTYPVMPTGAFPTASGKPAYTQPTSALFQNTTSRGAASTGFSTGISGGVPTGVFPTGVFPTGVFPTGVFPSGVFPSGVFPSGVFPTGVFPSGVFPTELFPSGVFPTGLFPTTSSAASIRPTVAPNSTVTVIPLPSLTSTPGSVHTVTVTLTAAPVTVTVGGTTVTTTQTFMPSAALTSAYGSATSSYEDEVTVTVIHSQATLPPSASVITSLSLPTTFRTAASTTSSVKAPASTPTRPTPPEDIIPKFQWCGGWFYNGSGSCEEGTVCKSWNPFYSQCV</sequence>
<reference evidence="5 6" key="1">
    <citation type="submission" date="2017-04" db="EMBL/GenBank/DDBJ databases">
        <title>Draft genome sequence of Marssonina coronaria NL1: causal agent of apple blotch.</title>
        <authorList>
            <person name="Cheng Q."/>
        </authorList>
    </citation>
    <scope>NUCLEOTIDE SEQUENCE [LARGE SCALE GENOMIC DNA]</scope>
    <source>
        <strain evidence="5 6">NL1</strain>
    </source>
</reference>
<keyword evidence="6" id="KW-1185">Reference proteome</keyword>
<organism evidence="5 6">
    <name type="scientific">Diplocarpon coronariae</name>
    <dbReference type="NCBI Taxonomy" id="2795749"/>
    <lineage>
        <taxon>Eukaryota</taxon>
        <taxon>Fungi</taxon>
        <taxon>Dikarya</taxon>
        <taxon>Ascomycota</taxon>
        <taxon>Pezizomycotina</taxon>
        <taxon>Leotiomycetes</taxon>
        <taxon>Helotiales</taxon>
        <taxon>Drepanopezizaceae</taxon>
        <taxon>Diplocarpon</taxon>
    </lineage>
</organism>
<evidence type="ECO:0000313" key="6">
    <source>
        <dbReference type="Proteomes" id="UP000242519"/>
    </source>
</evidence>
<dbReference type="Pfam" id="PF00734">
    <property type="entry name" value="CBM_1"/>
    <property type="match status" value="1"/>
</dbReference>
<dbReference type="STRING" id="503106.A0A218ZDW0"/>
<evidence type="ECO:0000256" key="3">
    <source>
        <dbReference type="SAM" id="SignalP"/>
    </source>
</evidence>
<feature type="region of interest" description="Disordered" evidence="2">
    <location>
        <begin position="69"/>
        <end position="94"/>
    </location>
</feature>